<gene>
    <name evidence="2" type="ORF">CK203_108394</name>
</gene>
<dbReference type="InterPro" id="IPR036397">
    <property type="entry name" value="RNaseH_sf"/>
</dbReference>
<dbReference type="PANTHER" id="PTHR48475:SF2">
    <property type="entry name" value="RIBONUCLEASE H"/>
    <property type="match status" value="1"/>
</dbReference>
<dbReference type="GO" id="GO:0003676">
    <property type="term" value="F:nucleic acid binding"/>
    <property type="evidence" value="ECO:0007669"/>
    <property type="project" value="InterPro"/>
</dbReference>
<dbReference type="InterPro" id="IPR002156">
    <property type="entry name" value="RNaseH_domain"/>
</dbReference>
<dbReference type="Pfam" id="PF13456">
    <property type="entry name" value="RVT_3"/>
    <property type="match status" value="1"/>
</dbReference>
<comment type="caution">
    <text evidence="2">The sequence shown here is derived from an EMBL/GenBank/DDBJ whole genome shotgun (WGS) entry which is preliminary data.</text>
</comment>
<proteinExistence type="predicted"/>
<dbReference type="GO" id="GO:0004523">
    <property type="term" value="F:RNA-DNA hybrid ribonuclease activity"/>
    <property type="evidence" value="ECO:0007669"/>
    <property type="project" value="InterPro"/>
</dbReference>
<accession>A0A438CY79</accession>
<dbReference type="SUPFAM" id="SSF53098">
    <property type="entry name" value="Ribonuclease H-like"/>
    <property type="match status" value="1"/>
</dbReference>
<feature type="domain" description="RNase H type-1" evidence="1">
    <location>
        <begin position="29"/>
        <end position="145"/>
    </location>
</feature>
<dbReference type="AlphaFoldDB" id="A0A438CY79"/>
<dbReference type="Proteomes" id="UP000288805">
    <property type="component" value="Unassembled WGS sequence"/>
</dbReference>
<dbReference type="Gene3D" id="3.30.420.10">
    <property type="entry name" value="Ribonuclease H-like superfamily/Ribonuclease H"/>
    <property type="match status" value="1"/>
</dbReference>
<evidence type="ECO:0000313" key="3">
    <source>
        <dbReference type="Proteomes" id="UP000288805"/>
    </source>
</evidence>
<evidence type="ECO:0000313" key="2">
    <source>
        <dbReference type="EMBL" id="RVW28158.1"/>
    </source>
</evidence>
<name>A0A438CY79_VITVI</name>
<organism evidence="2 3">
    <name type="scientific">Vitis vinifera</name>
    <name type="common">Grape</name>
    <dbReference type="NCBI Taxonomy" id="29760"/>
    <lineage>
        <taxon>Eukaryota</taxon>
        <taxon>Viridiplantae</taxon>
        <taxon>Streptophyta</taxon>
        <taxon>Embryophyta</taxon>
        <taxon>Tracheophyta</taxon>
        <taxon>Spermatophyta</taxon>
        <taxon>Magnoliopsida</taxon>
        <taxon>eudicotyledons</taxon>
        <taxon>Gunneridae</taxon>
        <taxon>Pentapetalae</taxon>
        <taxon>rosids</taxon>
        <taxon>Vitales</taxon>
        <taxon>Vitaceae</taxon>
        <taxon>Viteae</taxon>
        <taxon>Vitis</taxon>
    </lineage>
</organism>
<protein>
    <recommendedName>
        <fullName evidence="1">RNase H type-1 domain-containing protein</fullName>
    </recommendedName>
</protein>
<evidence type="ECO:0000259" key="1">
    <source>
        <dbReference type="Pfam" id="PF13456"/>
    </source>
</evidence>
<sequence length="187" mass="21561">MTDFITKFPKKQTHSIDCPKEQWWTLHVDGVSRVSKSRVGLVLQSPTRELMEQTIRLNFSASNNETEYEVMLAELDLALMLVVAKFKVLSDSQLIVRQIQQEYEAKVERMARYLAMVEERLKKLDEWIIRQVPCEENGKVDTLASIVATLPIHVMMMLPIYLKVAHSITLGLICNPNQTNSRWISIS</sequence>
<dbReference type="InterPro" id="IPR012337">
    <property type="entry name" value="RNaseH-like_sf"/>
</dbReference>
<dbReference type="PANTHER" id="PTHR48475">
    <property type="entry name" value="RIBONUCLEASE H"/>
    <property type="match status" value="1"/>
</dbReference>
<reference evidence="2 3" key="1">
    <citation type="journal article" date="2018" name="PLoS Genet.">
        <title>Population sequencing reveals clonal diversity and ancestral inbreeding in the grapevine cultivar Chardonnay.</title>
        <authorList>
            <person name="Roach M.J."/>
            <person name="Johnson D.L."/>
            <person name="Bohlmann J."/>
            <person name="van Vuuren H.J."/>
            <person name="Jones S.J."/>
            <person name="Pretorius I.S."/>
            <person name="Schmidt S.A."/>
            <person name="Borneman A.R."/>
        </authorList>
    </citation>
    <scope>NUCLEOTIDE SEQUENCE [LARGE SCALE GENOMIC DNA]</scope>
    <source>
        <strain evidence="3">cv. Chardonnay</strain>
        <tissue evidence="2">Leaf</tissue>
    </source>
</reference>
<dbReference type="CDD" id="cd09279">
    <property type="entry name" value="RNase_HI_like"/>
    <property type="match status" value="1"/>
</dbReference>
<dbReference type="EMBL" id="QGNW01001911">
    <property type="protein sequence ID" value="RVW28158.1"/>
    <property type="molecule type" value="Genomic_DNA"/>
</dbReference>